<reference evidence="6 7" key="1">
    <citation type="submission" date="2019-03" db="EMBL/GenBank/DDBJ databases">
        <title>Genomic Encyclopedia of Type Strains, Phase IV (KMG-IV): sequencing the most valuable type-strain genomes for metagenomic binning, comparative biology and taxonomic classification.</title>
        <authorList>
            <person name="Goeker M."/>
        </authorList>
    </citation>
    <scope>NUCLEOTIDE SEQUENCE [LARGE SCALE GENOMIC DNA]</scope>
    <source>
        <strain evidence="6 7">DSM 25082</strain>
    </source>
</reference>
<dbReference type="PANTHER" id="PTHR33121:SF79">
    <property type="entry name" value="CYCLIC DI-GMP PHOSPHODIESTERASE PDED-RELATED"/>
    <property type="match status" value="1"/>
</dbReference>
<protein>
    <submittedName>
        <fullName evidence="6">Diguanylate cyclase (GGDEF)-like protein</fullName>
    </submittedName>
</protein>
<dbReference type="InterPro" id="IPR035919">
    <property type="entry name" value="EAL_sf"/>
</dbReference>
<keyword evidence="3" id="KW-0732">Signal</keyword>
<dbReference type="InterPro" id="IPR001633">
    <property type="entry name" value="EAL_dom"/>
</dbReference>
<dbReference type="GO" id="GO:0071111">
    <property type="term" value="F:cyclic-guanylate-specific phosphodiesterase activity"/>
    <property type="evidence" value="ECO:0007669"/>
    <property type="project" value="InterPro"/>
</dbReference>
<feature type="transmembrane region" description="Helical" evidence="2">
    <location>
        <begin position="119"/>
        <end position="140"/>
    </location>
</feature>
<dbReference type="Gene3D" id="3.20.20.450">
    <property type="entry name" value="EAL domain"/>
    <property type="match status" value="1"/>
</dbReference>
<dbReference type="SMART" id="SM00052">
    <property type="entry name" value="EAL"/>
    <property type="match status" value="1"/>
</dbReference>
<dbReference type="Gene3D" id="3.30.70.270">
    <property type="match status" value="1"/>
</dbReference>
<dbReference type="NCBIfam" id="TIGR00254">
    <property type="entry name" value="GGDEF"/>
    <property type="match status" value="1"/>
</dbReference>
<dbReference type="InterPro" id="IPR043128">
    <property type="entry name" value="Rev_trsase/Diguanyl_cyclase"/>
</dbReference>
<gene>
    <name evidence="6" type="ORF">DFR39_10878</name>
</gene>
<feature type="signal peptide" evidence="3">
    <location>
        <begin position="1"/>
        <end position="19"/>
    </location>
</feature>
<feature type="domain" description="GGDEF" evidence="5">
    <location>
        <begin position="190"/>
        <end position="322"/>
    </location>
</feature>
<proteinExistence type="predicted"/>
<feature type="coiled-coil region" evidence="1">
    <location>
        <begin position="317"/>
        <end position="344"/>
    </location>
</feature>
<accession>A0A4R6MWN1</accession>
<dbReference type="CDD" id="cd01949">
    <property type="entry name" value="GGDEF"/>
    <property type="match status" value="1"/>
</dbReference>
<dbReference type="CDD" id="cd01948">
    <property type="entry name" value="EAL"/>
    <property type="match status" value="1"/>
</dbReference>
<comment type="caution">
    <text evidence="6">The sequence shown here is derived from an EMBL/GenBank/DDBJ whole genome shotgun (WGS) entry which is preliminary data.</text>
</comment>
<dbReference type="Pfam" id="PF17152">
    <property type="entry name" value="CHASE8"/>
    <property type="match status" value="1"/>
</dbReference>
<keyword evidence="1" id="KW-0175">Coiled coil</keyword>
<dbReference type="InterPro" id="IPR050706">
    <property type="entry name" value="Cyclic-di-GMP_PDE-like"/>
</dbReference>
<dbReference type="Proteomes" id="UP000295357">
    <property type="component" value="Unassembled WGS sequence"/>
</dbReference>
<keyword evidence="2" id="KW-0472">Membrane</keyword>
<evidence type="ECO:0000259" key="4">
    <source>
        <dbReference type="PROSITE" id="PS50883"/>
    </source>
</evidence>
<keyword evidence="2" id="KW-1133">Transmembrane helix</keyword>
<dbReference type="InterPro" id="IPR033417">
    <property type="entry name" value="CHASE8"/>
</dbReference>
<feature type="domain" description="EAL" evidence="4">
    <location>
        <begin position="331"/>
        <end position="585"/>
    </location>
</feature>
<evidence type="ECO:0000313" key="6">
    <source>
        <dbReference type="EMBL" id="TDP06610.1"/>
    </source>
</evidence>
<evidence type="ECO:0000256" key="2">
    <source>
        <dbReference type="SAM" id="Phobius"/>
    </source>
</evidence>
<dbReference type="PANTHER" id="PTHR33121">
    <property type="entry name" value="CYCLIC DI-GMP PHOSPHODIESTERASE PDEF"/>
    <property type="match status" value="1"/>
</dbReference>
<dbReference type="SUPFAM" id="SSF55073">
    <property type="entry name" value="Nucleotide cyclase"/>
    <property type="match status" value="1"/>
</dbReference>
<dbReference type="PROSITE" id="PS50887">
    <property type="entry name" value="GGDEF"/>
    <property type="match status" value="1"/>
</dbReference>
<dbReference type="EMBL" id="SNXE01000008">
    <property type="protein sequence ID" value="TDP06610.1"/>
    <property type="molecule type" value="Genomic_DNA"/>
</dbReference>
<evidence type="ECO:0000256" key="1">
    <source>
        <dbReference type="SAM" id="Coils"/>
    </source>
</evidence>
<dbReference type="AlphaFoldDB" id="A0A4R6MWN1"/>
<dbReference type="InterPro" id="IPR000160">
    <property type="entry name" value="GGDEF_dom"/>
</dbReference>
<keyword evidence="2" id="KW-0812">Transmembrane</keyword>
<dbReference type="Pfam" id="PF00990">
    <property type="entry name" value="GGDEF"/>
    <property type="match status" value="1"/>
</dbReference>
<keyword evidence="7" id="KW-1185">Reference proteome</keyword>
<dbReference type="PROSITE" id="PS50883">
    <property type="entry name" value="EAL"/>
    <property type="match status" value="1"/>
</dbReference>
<sequence>MVIALSSLLILLASVQFQALRSSAIDDLGATAELLARNLSAALIFDSLDDAQAVLDALMQSSTISTAELYALDGRLIASRTVQSPEWGHGLVLLQVSRDVYASGAVVGYLTLQASSSRIAIWTGVFLAVGAVAVAAAWLASCVSARRASMAALMAQQSLSWMSRHDPLTGCANREELRAQLQACLQRPQASPALFLIDIDDFGLINAAYGTQQGDAVLRVIAQRLQVLAGSSDCLARISADEFALLMNEGQEERLHGIAMRIQALASEPILIGNAIVRVSACIGMALLPGDGTTVASALGAASAGLAAARVTGHGRIARYKQAQERLLRERARLTDALRQALKRSELSLYYQPIHDIRTGHLRYAEALVRWNSPEHGPIPPDTFVPLAETAGFAEDMGLHILGRLHRDRSDWLEAGVVPPPVAVNLSAMQFVREGAKAAFLDRLETLGLTPDAMQVELTERAAFEEVDAADSILNSLREQGYELALDDFGTGYSSLSYLHRIRCSKIKIDRSFVRDMDRNEGARKLVKAIVDVAHAFGIRTVAEGVETERELDVLRSLGCDFAQGYLLGRPMAAAAFLQLISAEQARQSADSQT</sequence>
<dbReference type="SMART" id="SM00267">
    <property type="entry name" value="GGDEF"/>
    <property type="match status" value="1"/>
</dbReference>
<dbReference type="SUPFAM" id="SSF141868">
    <property type="entry name" value="EAL domain-like"/>
    <property type="match status" value="1"/>
</dbReference>
<dbReference type="InterPro" id="IPR029787">
    <property type="entry name" value="Nucleotide_cyclase"/>
</dbReference>
<feature type="chain" id="PRO_5020893987" evidence="3">
    <location>
        <begin position="20"/>
        <end position="594"/>
    </location>
</feature>
<evidence type="ECO:0000259" key="5">
    <source>
        <dbReference type="PROSITE" id="PS50887"/>
    </source>
</evidence>
<organism evidence="6 7">
    <name type="scientific">Roseateles asaccharophilus</name>
    <dbReference type="NCBI Taxonomy" id="582607"/>
    <lineage>
        <taxon>Bacteria</taxon>
        <taxon>Pseudomonadati</taxon>
        <taxon>Pseudomonadota</taxon>
        <taxon>Betaproteobacteria</taxon>
        <taxon>Burkholderiales</taxon>
        <taxon>Sphaerotilaceae</taxon>
        <taxon>Roseateles</taxon>
    </lineage>
</organism>
<evidence type="ECO:0000313" key="7">
    <source>
        <dbReference type="Proteomes" id="UP000295357"/>
    </source>
</evidence>
<name>A0A4R6MWN1_9BURK</name>
<dbReference type="Pfam" id="PF00563">
    <property type="entry name" value="EAL"/>
    <property type="match status" value="1"/>
</dbReference>
<evidence type="ECO:0000256" key="3">
    <source>
        <dbReference type="SAM" id="SignalP"/>
    </source>
</evidence>